<dbReference type="Gene3D" id="2.160.20.110">
    <property type="match status" value="1"/>
</dbReference>
<dbReference type="EMBL" id="JAKNHQ010000036">
    <property type="protein sequence ID" value="MCG4611970.1"/>
    <property type="molecule type" value="Genomic_DNA"/>
</dbReference>
<evidence type="ECO:0000313" key="2">
    <source>
        <dbReference type="Proteomes" id="UP001298681"/>
    </source>
</evidence>
<name>A0ABS9MMB6_9FIRM</name>
<dbReference type="PROSITE" id="PS51257">
    <property type="entry name" value="PROKAR_LIPOPROTEIN"/>
    <property type="match status" value="1"/>
</dbReference>
<sequence length="162" mass="17427">MKHLCMIFLAGLTIFFVGCSSRPAEPSSSVSPSLSSTMQTSSVGEETCYLVKTEEDLRAIGSIYPLSGHYRLENDISLTQEWTPIGSPSHPFTGSFDGNGYTISHLTVTKEAEHMGFFGASDGANIQNILLSDVALPETVFFPIVSESVDSDIVNCSISYAS</sequence>
<gene>
    <name evidence="1" type="ORF">L0P57_13665</name>
</gene>
<proteinExistence type="predicted"/>
<organism evidence="1 2">
    <name type="scientific">Anaeromassilibacillus senegalensis</name>
    <dbReference type="NCBI Taxonomy" id="1673717"/>
    <lineage>
        <taxon>Bacteria</taxon>
        <taxon>Bacillati</taxon>
        <taxon>Bacillota</taxon>
        <taxon>Clostridia</taxon>
        <taxon>Eubacteriales</taxon>
        <taxon>Acutalibacteraceae</taxon>
        <taxon>Anaeromassilibacillus</taxon>
    </lineage>
</organism>
<accession>A0ABS9MMB6</accession>
<protein>
    <submittedName>
        <fullName evidence="1">Uncharacterized protein</fullName>
    </submittedName>
</protein>
<evidence type="ECO:0000313" key="1">
    <source>
        <dbReference type="EMBL" id="MCG4611970.1"/>
    </source>
</evidence>
<dbReference type="Proteomes" id="UP001298681">
    <property type="component" value="Unassembled WGS sequence"/>
</dbReference>
<dbReference type="RefSeq" id="WP_237967220.1">
    <property type="nucleotide sequence ID" value="NZ_JAKNHQ010000036.1"/>
</dbReference>
<reference evidence="1 2" key="1">
    <citation type="submission" date="2022-01" db="EMBL/GenBank/DDBJ databases">
        <title>Collection of gut derived symbiotic bacterial strains cultured from healthy donors.</title>
        <authorList>
            <person name="Lin H."/>
            <person name="Kohout C."/>
            <person name="Waligurski E."/>
            <person name="Pamer E.G."/>
        </authorList>
    </citation>
    <scope>NUCLEOTIDE SEQUENCE [LARGE SCALE GENOMIC DNA]</scope>
    <source>
        <strain evidence="1 2">DFI.7.58</strain>
    </source>
</reference>
<comment type="caution">
    <text evidence="1">The sequence shown here is derived from an EMBL/GenBank/DDBJ whole genome shotgun (WGS) entry which is preliminary data.</text>
</comment>
<keyword evidence="2" id="KW-1185">Reference proteome</keyword>